<dbReference type="EMBL" id="ANHZ02000012">
    <property type="protein sequence ID" value="EME36535.1"/>
    <property type="molecule type" value="Genomic_DNA"/>
</dbReference>
<proteinExistence type="predicted"/>
<protein>
    <submittedName>
        <fullName evidence="1">Uncharacterized protein</fullName>
    </submittedName>
</protein>
<evidence type="ECO:0000313" key="2">
    <source>
        <dbReference type="Proteomes" id="UP000009877"/>
    </source>
</evidence>
<evidence type="ECO:0000313" key="1">
    <source>
        <dbReference type="EMBL" id="EME36535.1"/>
    </source>
</evidence>
<organism evidence="1 2">
    <name type="scientific">Kocuria palustris PEL</name>
    <dbReference type="NCBI Taxonomy" id="1236550"/>
    <lineage>
        <taxon>Bacteria</taxon>
        <taxon>Bacillati</taxon>
        <taxon>Actinomycetota</taxon>
        <taxon>Actinomycetes</taxon>
        <taxon>Micrococcales</taxon>
        <taxon>Micrococcaceae</taxon>
        <taxon>Kocuria</taxon>
    </lineage>
</organism>
<comment type="caution">
    <text evidence="1">The sequence shown here is derived from an EMBL/GenBank/DDBJ whole genome shotgun (WGS) entry which is preliminary data.</text>
</comment>
<dbReference type="Proteomes" id="UP000009877">
    <property type="component" value="Unassembled WGS sequence"/>
</dbReference>
<dbReference type="AlphaFoldDB" id="M2YDC8"/>
<keyword evidence="2" id="KW-1185">Reference proteome</keyword>
<sequence length="61" mass="6844">MQQAVEALERSVHETIQARWHNSWPDYAAPSHTLNLVHGPSGNPVFIATVMAHVQFWKHGG</sequence>
<accession>M2YDC8</accession>
<name>M2YDC8_9MICC</name>
<reference evidence="1 2" key="1">
    <citation type="journal article" date="2014" name="Genome Announc.">
        <title>Draft Genome Sequence of Kocuria palustris PEL.</title>
        <authorList>
            <person name="Sharma G."/>
            <person name="Khatri I."/>
            <person name="Subramanian S."/>
        </authorList>
    </citation>
    <scope>NUCLEOTIDE SEQUENCE [LARGE SCALE GENOMIC DNA]</scope>
    <source>
        <strain evidence="1 2">PEL</strain>
    </source>
</reference>
<gene>
    <name evidence="1" type="ORF">C884_00329</name>
</gene>